<name>A0A6A6TUV2_9PEZI</name>
<dbReference type="Proteomes" id="UP000799302">
    <property type="component" value="Unassembled WGS sequence"/>
</dbReference>
<accession>A0A6A6TUV2</accession>
<dbReference type="Gene3D" id="1.25.40.10">
    <property type="entry name" value="Tetratricopeptide repeat domain"/>
    <property type="match status" value="1"/>
</dbReference>
<dbReference type="EMBL" id="MU004244">
    <property type="protein sequence ID" value="KAF2663845.1"/>
    <property type="molecule type" value="Genomic_DNA"/>
</dbReference>
<keyword evidence="3" id="KW-1185">Reference proteome</keyword>
<dbReference type="PANTHER" id="PTHR21581">
    <property type="entry name" value="D-ALANYL-D-ALANINE CARBOXYPEPTIDASE"/>
    <property type="match status" value="1"/>
</dbReference>
<evidence type="ECO:0000313" key="3">
    <source>
        <dbReference type="Proteomes" id="UP000799302"/>
    </source>
</evidence>
<proteinExistence type="predicted"/>
<dbReference type="InterPro" id="IPR011990">
    <property type="entry name" value="TPR-like_helical_dom_sf"/>
</dbReference>
<dbReference type="SUPFAM" id="SSF48452">
    <property type="entry name" value="TPR-like"/>
    <property type="match status" value="1"/>
</dbReference>
<protein>
    <recommendedName>
        <fullName evidence="4">TPR-like protein</fullName>
    </recommendedName>
</protein>
<dbReference type="OrthoDB" id="428342at2759"/>
<reference evidence="2" key="1">
    <citation type="journal article" date="2020" name="Stud. Mycol.">
        <title>101 Dothideomycetes genomes: a test case for predicting lifestyles and emergence of pathogens.</title>
        <authorList>
            <person name="Haridas S."/>
            <person name="Albert R."/>
            <person name="Binder M."/>
            <person name="Bloem J."/>
            <person name="Labutti K."/>
            <person name="Salamov A."/>
            <person name="Andreopoulos B."/>
            <person name="Baker S."/>
            <person name="Barry K."/>
            <person name="Bills G."/>
            <person name="Bluhm B."/>
            <person name="Cannon C."/>
            <person name="Castanera R."/>
            <person name="Culley D."/>
            <person name="Daum C."/>
            <person name="Ezra D."/>
            <person name="Gonzalez J."/>
            <person name="Henrissat B."/>
            <person name="Kuo A."/>
            <person name="Liang C."/>
            <person name="Lipzen A."/>
            <person name="Lutzoni F."/>
            <person name="Magnuson J."/>
            <person name="Mondo S."/>
            <person name="Nolan M."/>
            <person name="Ohm R."/>
            <person name="Pangilinan J."/>
            <person name="Park H.-J."/>
            <person name="Ramirez L."/>
            <person name="Alfaro M."/>
            <person name="Sun H."/>
            <person name="Tritt A."/>
            <person name="Yoshinaga Y."/>
            <person name="Zwiers L.-H."/>
            <person name="Turgeon B."/>
            <person name="Goodwin S."/>
            <person name="Spatafora J."/>
            <person name="Crous P."/>
            <person name="Grigoriev I."/>
        </authorList>
    </citation>
    <scope>NUCLEOTIDE SEQUENCE</scope>
    <source>
        <strain evidence="2">CBS 115976</strain>
    </source>
</reference>
<dbReference type="PANTHER" id="PTHR21581:SF6">
    <property type="entry name" value="TRAFFICKING PROTEIN PARTICLE COMPLEX SUBUNIT 12"/>
    <property type="match status" value="1"/>
</dbReference>
<sequence length="436" mass="47683">MASHLQPPPVSKNARGHVRVTSEDRRRITALRRSTKGPLDEVDDPLSIASPTSPELLSPETYKTQSLSPRASLSLDVPKDFTFLLEPANFTPLSTPLLKHALSDSTSSLSLSDLLATGRFHTAAVRAASDLSALPPTADAATILPLWYVRLASLTLIHETTIAAQESKILGDLSSPFYRLPPIEDGPGEHIVPWGLRVLAVRLQALGFGEPRRGLMAYYLLASDAREAAARARASQRQAEMRLWQTRLRELGVLVASALVEMGEGQAAARHLRSLKGRGREEVGMEILTWLRMGDLSAAAACLADWENSSEGEDKVDEDGFVSKVLKALIATCEGEYAAVVKDWQALHDEYPDDVMILQNLAVCQMYTCEMEKSRDAFEKIIADDTAAVFPSLLFNMASLYELSSENAQMLKTELASRISASGPSGEERTKIELKL</sequence>
<evidence type="ECO:0008006" key="4">
    <source>
        <dbReference type="Google" id="ProtNLM"/>
    </source>
</evidence>
<evidence type="ECO:0000256" key="1">
    <source>
        <dbReference type="SAM" id="MobiDB-lite"/>
    </source>
</evidence>
<organism evidence="2 3">
    <name type="scientific">Microthyrium microscopicum</name>
    <dbReference type="NCBI Taxonomy" id="703497"/>
    <lineage>
        <taxon>Eukaryota</taxon>
        <taxon>Fungi</taxon>
        <taxon>Dikarya</taxon>
        <taxon>Ascomycota</taxon>
        <taxon>Pezizomycotina</taxon>
        <taxon>Dothideomycetes</taxon>
        <taxon>Dothideomycetes incertae sedis</taxon>
        <taxon>Microthyriales</taxon>
        <taxon>Microthyriaceae</taxon>
        <taxon>Microthyrium</taxon>
    </lineage>
</organism>
<dbReference type="AlphaFoldDB" id="A0A6A6TUV2"/>
<gene>
    <name evidence="2" type="ORF">BT63DRAFT_484003</name>
</gene>
<feature type="compositionally biased region" description="Polar residues" evidence="1">
    <location>
        <begin position="49"/>
        <end position="62"/>
    </location>
</feature>
<dbReference type="GO" id="GO:0005794">
    <property type="term" value="C:Golgi apparatus"/>
    <property type="evidence" value="ECO:0007669"/>
    <property type="project" value="TreeGrafter"/>
</dbReference>
<dbReference type="GO" id="GO:0030008">
    <property type="term" value="C:TRAPP complex"/>
    <property type="evidence" value="ECO:0007669"/>
    <property type="project" value="TreeGrafter"/>
</dbReference>
<feature type="compositionally biased region" description="Pro residues" evidence="1">
    <location>
        <begin position="1"/>
        <end position="10"/>
    </location>
</feature>
<feature type="region of interest" description="Disordered" evidence="1">
    <location>
        <begin position="1"/>
        <end position="62"/>
    </location>
</feature>
<evidence type="ECO:0000313" key="2">
    <source>
        <dbReference type="EMBL" id="KAF2663845.1"/>
    </source>
</evidence>